<evidence type="ECO:0000313" key="2">
    <source>
        <dbReference type="EMBL" id="KAG8594266.1"/>
    </source>
</evidence>
<dbReference type="AlphaFoldDB" id="A0AAV7DAL6"/>
<feature type="region of interest" description="Disordered" evidence="1">
    <location>
        <begin position="1"/>
        <end position="37"/>
    </location>
</feature>
<gene>
    <name evidence="2" type="ORF">GDO81_001134</name>
</gene>
<evidence type="ECO:0000256" key="1">
    <source>
        <dbReference type="SAM" id="MobiDB-lite"/>
    </source>
</evidence>
<feature type="compositionally biased region" description="Polar residues" evidence="1">
    <location>
        <begin position="66"/>
        <end position="82"/>
    </location>
</feature>
<organism evidence="2 3">
    <name type="scientific">Engystomops pustulosus</name>
    <name type="common">Tungara frog</name>
    <name type="synonym">Physalaemus pustulosus</name>
    <dbReference type="NCBI Taxonomy" id="76066"/>
    <lineage>
        <taxon>Eukaryota</taxon>
        <taxon>Metazoa</taxon>
        <taxon>Chordata</taxon>
        <taxon>Craniata</taxon>
        <taxon>Vertebrata</taxon>
        <taxon>Euteleostomi</taxon>
        <taxon>Amphibia</taxon>
        <taxon>Batrachia</taxon>
        <taxon>Anura</taxon>
        <taxon>Neobatrachia</taxon>
        <taxon>Hyloidea</taxon>
        <taxon>Leptodactylidae</taxon>
        <taxon>Leiuperinae</taxon>
        <taxon>Engystomops</taxon>
    </lineage>
</organism>
<comment type="caution">
    <text evidence="2">The sequence shown here is derived from an EMBL/GenBank/DDBJ whole genome shotgun (WGS) entry which is preliminary data.</text>
</comment>
<accession>A0AAV7DAL6</accession>
<dbReference type="EMBL" id="WNYA01000001">
    <property type="protein sequence ID" value="KAG8594266.1"/>
    <property type="molecule type" value="Genomic_DNA"/>
</dbReference>
<sequence length="92" mass="9732">MGNRRKAAKLLKAASGVSAPPSDDESVHEDPPFQSLEPLDAQECSTSQAVLAQIQSNAAKKLGRFSRTQSCSPQGSPNSSPSLKAPRARRSL</sequence>
<proteinExistence type="predicted"/>
<dbReference type="Proteomes" id="UP000824782">
    <property type="component" value="Unassembled WGS sequence"/>
</dbReference>
<reference evidence="2" key="1">
    <citation type="thesis" date="2020" institute="ProQuest LLC" country="789 East Eisenhower Parkway, Ann Arbor, MI, USA">
        <title>Comparative Genomics and Chromosome Evolution.</title>
        <authorList>
            <person name="Mudd A.B."/>
        </authorList>
    </citation>
    <scope>NUCLEOTIDE SEQUENCE</scope>
    <source>
        <strain evidence="2">237g6f4</strain>
        <tissue evidence="2">Blood</tissue>
    </source>
</reference>
<keyword evidence="3" id="KW-1185">Reference proteome</keyword>
<feature type="region of interest" description="Disordered" evidence="1">
    <location>
        <begin position="63"/>
        <end position="92"/>
    </location>
</feature>
<evidence type="ECO:0000313" key="3">
    <source>
        <dbReference type="Proteomes" id="UP000824782"/>
    </source>
</evidence>
<protein>
    <submittedName>
        <fullName evidence="2">Uncharacterized protein</fullName>
    </submittedName>
</protein>
<name>A0AAV7DAL6_ENGPU</name>